<comment type="caution">
    <text evidence="6">The sequence shown here is derived from an EMBL/GenBank/DDBJ whole genome shotgun (WGS) entry which is preliminary data.</text>
</comment>
<dbReference type="InterPro" id="IPR013785">
    <property type="entry name" value="Aldolase_TIM"/>
</dbReference>
<dbReference type="GO" id="GO:0051536">
    <property type="term" value="F:iron-sulfur cluster binding"/>
    <property type="evidence" value="ECO:0007669"/>
    <property type="project" value="UniProtKB-KW"/>
</dbReference>
<dbReference type="Pfam" id="PF04055">
    <property type="entry name" value="Radical_SAM"/>
    <property type="match status" value="1"/>
</dbReference>
<dbReference type="AlphaFoldDB" id="A0A1V6MZU3"/>
<dbReference type="PANTHER" id="PTHR43075:SF1">
    <property type="entry name" value="FORMATE LYASE ACTIVATING ENZYME, PUTATIVE (AFU_ORTHOLOGUE AFUA_2G15630)-RELATED"/>
    <property type="match status" value="1"/>
</dbReference>
<evidence type="ECO:0000256" key="2">
    <source>
        <dbReference type="ARBA" id="ARBA00022723"/>
    </source>
</evidence>
<dbReference type="Proteomes" id="UP000191661">
    <property type="component" value="Unassembled WGS sequence"/>
</dbReference>
<sequence>MIEKLLNDYFMVNLNKKLSLSNRAKLIPSKNYNEINLLWKEHQKIQNDLDNGKYKCLNDSIPDFSFLDLKIKIANKIFKECIFCPRKCKVDRNNKTGFCGVKNPIIASELFNQNETLPLIFNTDSNINSNINSNIKSNIKSNINNNFNTNSNFNINNNSNTNSNFNSNFNINNNSNSNSTIDSNIICNTNPNTDLNIIFNSDSITNYNNNSNDNSNNNYNNNFNSNCNVDSKKDLNNNDNNNSNILENDNNYCKKSSLCIAGLNEESPLIPSYKIFFSGCTLRCAFCQNHEISINPKNGIFINKKELAFKIDNNRLAGSSNVNFVGGEPTPNLNFILETIKLTKENIPIIYNSNMYLSTETMRLLDGFVDLYLTDFKFGNNKCASRLSGVSDYMEIVGNNHKIALNSGNIIIRHLVLPNHVECCSIPLMDWIVENLGVNVVLDVVDKYKPFYKANEYQDLSKAVQTKDVKEVIDYAKSLGLNNIIKT</sequence>
<evidence type="ECO:0000256" key="4">
    <source>
        <dbReference type="ARBA" id="ARBA00023014"/>
    </source>
</evidence>
<dbReference type="InterPro" id="IPR058240">
    <property type="entry name" value="rSAM_sf"/>
</dbReference>
<dbReference type="EMBL" id="JXMW01000032">
    <property type="protein sequence ID" value="OQD57961.1"/>
    <property type="molecule type" value="Genomic_DNA"/>
</dbReference>
<name>A0A1V6MZU3_METAZ</name>
<dbReference type="GO" id="GO:0003824">
    <property type="term" value="F:catalytic activity"/>
    <property type="evidence" value="ECO:0007669"/>
    <property type="project" value="InterPro"/>
</dbReference>
<evidence type="ECO:0000256" key="1">
    <source>
        <dbReference type="ARBA" id="ARBA00022691"/>
    </source>
</evidence>
<dbReference type="PANTHER" id="PTHR43075">
    <property type="entry name" value="FORMATE LYASE ACTIVATING ENZYME, PUTATIVE (AFU_ORTHOLOGUE AFUA_2G15630)-RELATED"/>
    <property type="match status" value="1"/>
</dbReference>
<keyword evidence="7" id="KW-1185">Reference proteome</keyword>
<dbReference type="Gene3D" id="3.20.20.70">
    <property type="entry name" value="Aldolase class I"/>
    <property type="match status" value="1"/>
</dbReference>
<evidence type="ECO:0000256" key="3">
    <source>
        <dbReference type="ARBA" id="ARBA00023004"/>
    </source>
</evidence>
<keyword evidence="1" id="KW-0949">S-adenosyl-L-methionine</keyword>
<accession>A0A1V6MZU3</accession>
<evidence type="ECO:0000313" key="7">
    <source>
        <dbReference type="Proteomes" id="UP000191661"/>
    </source>
</evidence>
<keyword evidence="3" id="KW-0408">Iron</keyword>
<dbReference type="GO" id="GO:0046872">
    <property type="term" value="F:metal ion binding"/>
    <property type="evidence" value="ECO:0007669"/>
    <property type="project" value="UniProtKB-KW"/>
</dbReference>
<evidence type="ECO:0000313" key="6">
    <source>
        <dbReference type="EMBL" id="OQD57961.1"/>
    </source>
</evidence>
<gene>
    <name evidence="6" type="ORF">MBBAR_32c00080</name>
</gene>
<keyword evidence="2" id="KW-0479">Metal-binding</keyword>
<protein>
    <recommendedName>
        <fullName evidence="5">Radical SAM core domain-containing protein</fullName>
    </recommendedName>
</protein>
<dbReference type="RefSeq" id="WP_080461174.1">
    <property type="nucleotide sequence ID" value="NZ_JXMW01000032.1"/>
</dbReference>
<dbReference type="InterPro" id="IPR040085">
    <property type="entry name" value="MJ0674-like"/>
</dbReference>
<dbReference type="SFLD" id="SFLDS00029">
    <property type="entry name" value="Radical_SAM"/>
    <property type="match status" value="1"/>
</dbReference>
<organism evidence="6 7">
    <name type="scientific">Methanobrevibacter arboriphilus JCM 13429 = DSM 1125</name>
    <dbReference type="NCBI Taxonomy" id="1300164"/>
    <lineage>
        <taxon>Archaea</taxon>
        <taxon>Methanobacteriati</taxon>
        <taxon>Methanobacteriota</taxon>
        <taxon>Methanomada group</taxon>
        <taxon>Methanobacteria</taxon>
        <taxon>Methanobacteriales</taxon>
        <taxon>Methanobacteriaceae</taxon>
        <taxon>Methanobrevibacter</taxon>
    </lineage>
</organism>
<proteinExistence type="predicted"/>
<dbReference type="SUPFAM" id="SSF102114">
    <property type="entry name" value="Radical SAM enzymes"/>
    <property type="match status" value="1"/>
</dbReference>
<reference evidence="6 7" key="1">
    <citation type="submission" date="2014-12" db="EMBL/GenBank/DDBJ databases">
        <title>Genome sequence of Methanobrevibacter arboriphilicus DH1, DSM1125.</title>
        <authorList>
            <person name="Poehlein A."/>
            <person name="Thauer R.K."/>
            <person name="Seedorf H."/>
            <person name="Daniel R."/>
        </authorList>
    </citation>
    <scope>NUCLEOTIDE SEQUENCE [LARGE SCALE GENOMIC DNA]</scope>
    <source>
        <strain evidence="6 7">DH1</strain>
    </source>
</reference>
<feature type="domain" description="Radical SAM core" evidence="5">
    <location>
        <begin position="275"/>
        <end position="420"/>
    </location>
</feature>
<dbReference type="OrthoDB" id="5682at2157"/>
<evidence type="ECO:0000259" key="5">
    <source>
        <dbReference type="Pfam" id="PF04055"/>
    </source>
</evidence>
<keyword evidence="4" id="KW-0411">Iron-sulfur</keyword>
<dbReference type="CDD" id="cd01335">
    <property type="entry name" value="Radical_SAM"/>
    <property type="match status" value="1"/>
</dbReference>
<dbReference type="InterPro" id="IPR007197">
    <property type="entry name" value="rSAM"/>
</dbReference>